<accession>A0ABD3VAG3</accession>
<protein>
    <submittedName>
        <fullName evidence="2">Uncharacterized protein</fullName>
    </submittedName>
</protein>
<keyword evidence="1" id="KW-0472">Membrane</keyword>
<keyword evidence="3" id="KW-1185">Reference proteome</keyword>
<comment type="caution">
    <text evidence="2">The sequence shown here is derived from an EMBL/GenBank/DDBJ whole genome shotgun (WGS) entry which is preliminary data.</text>
</comment>
<name>A0ABD3VAG3_SINWO</name>
<proteinExistence type="predicted"/>
<keyword evidence="1" id="KW-1133">Transmembrane helix</keyword>
<evidence type="ECO:0000313" key="3">
    <source>
        <dbReference type="Proteomes" id="UP001634394"/>
    </source>
</evidence>
<dbReference type="AlphaFoldDB" id="A0ABD3VAG3"/>
<feature type="transmembrane region" description="Helical" evidence="1">
    <location>
        <begin position="53"/>
        <end position="80"/>
    </location>
</feature>
<organism evidence="2 3">
    <name type="scientific">Sinanodonta woodiana</name>
    <name type="common">Chinese pond mussel</name>
    <name type="synonym">Anodonta woodiana</name>
    <dbReference type="NCBI Taxonomy" id="1069815"/>
    <lineage>
        <taxon>Eukaryota</taxon>
        <taxon>Metazoa</taxon>
        <taxon>Spiralia</taxon>
        <taxon>Lophotrochozoa</taxon>
        <taxon>Mollusca</taxon>
        <taxon>Bivalvia</taxon>
        <taxon>Autobranchia</taxon>
        <taxon>Heteroconchia</taxon>
        <taxon>Palaeoheterodonta</taxon>
        <taxon>Unionida</taxon>
        <taxon>Unionoidea</taxon>
        <taxon>Unionidae</taxon>
        <taxon>Unioninae</taxon>
        <taxon>Sinanodonta</taxon>
    </lineage>
</organism>
<reference evidence="2 3" key="1">
    <citation type="submission" date="2024-11" db="EMBL/GenBank/DDBJ databases">
        <title>Chromosome-level genome assembly of the freshwater bivalve Anodonta woodiana.</title>
        <authorList>
            <person name="Chen X."/>
        </authorList>
    </citation>
    <scope>NUCLEOTIDE SEQUENCE [LARGE SCALE GENOMIC DNA]</scope>
    <source>
        <strain evidence="2">MN2024</strain>
        <tissue evidence="2">Gills</tissue>
    </source>
</reference>
<evidence type="ECO:0000256" key="1">
    <source>
        <dbReference type="SAM" id="Phobius"/>
    </source>
</evidence>
<dbReference type="Proteomes" id="UP001634394">
    <property type="component" value="Unassembled WGS sequence"/>
</dbReference>
<keyword evidence="1" id="KW-0812">Transmembrane</keyword>
<feature type="transmembrane region" description="Helical" evidence="1">
    <location>
        <begin position="92"/>
        <end position="111"/>
    </location>
</feature>
<dbReference type="EMBL" id="JBJQND010000013">
    <property type="protein sequence ID" value="KAL3857898.1"/>
    <property type="molecule type" value="Genomic_DNA"/>
</dbReference>
<evidence type="ECO:0000313" key="2">
    <source>
        <dbReference type="EMBL" id="KAL3857898.1"/>
    </source>
</evidence>
<sequence length="153" mass="17429">MAGGTDSLPYMQSVGDALFKLPAAGLEWLASLWPQKACKSKFWRKFWRITETLILGTLYLFLILQLSIIEAKVLICQVLITYRDLGLKLEHVWLLMGFFIAIFTCINGTLAESVRTRCTKKKIPKKSKKVHFCLYPIHLGLLGPKMTRSGAFY</sequence>
<gene>
    <name evidence="2" type="ORF">ACJMK2_012524</name>
</gene>